<feature type="transmembrane region" description="Helical" evidence="1">
    <location>
        <begin position="21"/>
        <end position="38"/>
    </location>
</feature>
<proteinExistence type="predicted"/>
<evidence type="ECO:0000256" key="1">
    <source>
        <dbReference type="SAM" id="Phobius"/>
    </source>
</evidence>
<reference evidence="2" key="1">
    <citation type="submission" date="2016-10" db="EMBL/GenBank/DDBJ databases">
        <authorList>
            <person name="de Groot N.N."/>
        </authorList>
    </citation>
    <scope>NUCLEOTIDE SEQUENCE</scope>
</reference>
<gene>
    <name evidence="2" type="ORF">MNB_SV-12-1838</name>
</gene>
<organism evidence="2">
    <name type="scientific">hydrothermal vent metagenome</name>
    <dbReference type="NCBI Taxonomy" id="652676"/>
    <lineage>
        <taxon>unclassified sequences</taxon>
        <taxon>metagenomes</taxon>
        <taxon>ecological metagenomes</taxon>
    </lineage>
</organism>
<keyword evidence="1" id="KW-1133">Transmembrane helix</keyword>
<protein>
    <submittedName>
        <fullName evidence="2">Uncharacterized protein</fullName>
    </submittedName>
</protein>
<keyword evidence="1" id="KW-0812">Transmembrane</keyword>
<dbReference type="EMBL" id="FPHE01000002">
    <property type="protein sequence ID" value="SFV50200.1"/>
    <property type="molecule type" value="Genomic_DNA"/>
</dbReference>
<name>A0A1W1B9K1_9ZZZZ</name>
<sequence length="79" mass="9653">METYNGENRQERRKKRVFTPMIYFLSELTLAWLIISIANLSFQIFAWASWSYIAMFTIFTHTAYKTYSIYMRQKYLRTT</sequence>
<accession>A0A1W1B9K1</accession>
<keyword evidence="1" id="KW-0472">Membrane</keyword>
<feature type="transmembrane region" description="Helical" evidence="1">
    <location>
        <begin position="44"/>
        <end position="64"/>
    </location>
</feature>
<dbReference type="AlphaFoldDB" id="A0A1W1B9K1"/>
<evidence type="ECO:0000313" key="2">
    <source>
        <dbReference type="EMBL" id="SFV50200.1"/>
    </source>
</evidence>